<dbReference type="SUPFAM" id="SSF110916">
    <property type="entry name" value="Peptidyl-tRNA hydrolase domain-like"/>
    <property type="match status" value="1"/>
</dbReference>
<evidence type="ECO:0000313" key="3">
    <source>
        <dbReference type="EMBL" id="TKK70737.1"/>
    </source>
</evidence>
<dbReference type="InterPro" id="IPR000352">
    <property type="entry name" value="Pep_chain_release_fac_I"/>
</dbReference>
<dbReference type="EC" id="3.1.1.29" evidence="3"/>
<comment type="caution">
    <text evidence="3">The sequence shown here is derived from an EMBL/GenBank/DDBJ whole genome shotgun (WGS) entry which is preliminary data.</text>
</comment>
<dbReference type="GO" id="GO:0003747">
    <property type="term" value="F:translation release factor activity"/>
    <property type="evidence" value="ECO:0007669"/>
    <property type="project" value="InterPro"/>
</dbReference>
<feature type="compositionally biased region" description="Basic and acidic residues" evidence="1">
    <location>
        <begin position="108"/>
        <end position="135"/>
    </location>
</feature>
<keyword evidence="3" id="KW-0378">Hydrolase</keyword>
<feature type="domain" description="Prokaryotic-type class I peptide chain release factors" evidence="2">
    <location>
        <begin position="8"/>
        <end position="127"/>
    </location>
</feature>
<dbReference type="EMBL" id="SZQL01000002">
    <property type="protein sequence ID" value="TKK70737.1"/>
    <property type="molecule type" value="Genomic_DNA"/>
</dbReference>
<dbReference type="RefSeq" id="WP_137260336.1">
    <property type="nucleotide sequence ID" value="NZ_SZQL01000002.1"/>
</dbReference>
<proteinExistence type="predicted"/>
<dbReference type="Proteomes" id="UP000305848">
    <property type="component" value="Unassembled WGS sequence"/>
</dbReference>
<accession>A0A4U3LAD5</accession>
<gene>
    <name evidence="3" type="ORF">FC093_03325</name>
</gene>
<dbReference type="GO" id="GO:0043022">
    <property type="term" value="F:ribosome binding"/>
    <property type="evidence" value="ECO:0007669"/>
    <property type="project" value="TreeGrafter"/>
</dbReference>
<dbReference type="AlphaFoldDB" id="A0A4U3LAD5"/>
<evidence type="ECO:0000313" key="4">
    <source>
        <dbReference type="Proteomes" id="UP000305848"/>
    </source>
</evidence>
<evidence type="ECO:0000256" key="1">
    <source>
        <dbReference type="SAM" id="MobiDB-lite"/>
    </source>
</evidence>
<dbReference type="PANTHER" id="PTHR47814:SF1">
    <property type="entry name" value="PEPTIDYL-TRNA HYDROLASE ARFB"/>
    <property type="match status" value="1"/>
</dbReference>
<dbReference type="GO" id="GO:0072344">
    <property type="term" value="P:rescue of stalled ribosome"/>
    <property type="evidence" value="ECO:0007669"/>
    <property type="project" value="TreeGrafter"/>
</dbReference>
<dbReference type="OrthoDB" id="9815709at2"/>
<keyword evidence="4" id="KW-1185">Reference proteome</keyword>
<reference evidence="3 4" key="1">
    <citation type="submission" date="2019-05" db="EMBL/GenBank/DDBJ databases">
        <title>Panacibacter sp. strain 17mud1-8 Genome sequencing and assembly.</title>
        <authorList>
            <person name="Chhetri G."/>
        </authorList>
    </citation>
    <scope>NUCLEOTIDE SEQUENCE [LARGE SCALE GENOMIC DNA]</scope>
    <source>
        <strain evidence="3 4">17mud1-8</strain>
    </source>
</reference>
<dbReference type="Gene3D" id="3.30.160.20">
    <property type="match status" value="1"/>
</dbReference>
<protein>
    <submittedName>
        <fullName evidence="3">Aminoacyl-tRNA hydrolase</fullName>
        <ecNumber evidence="3">3.1.1.29</ecNumber>
    </submittedName>
</protein>
<dbReference type="Pfam" id="PF00472">
    <property type="entry name" value="RF-1"/>
    <property type="match status" value="1"/>
</dbReference>
<dbReference type="NCBIfam" id="NF006718">
    <property type="entry name" value="PRK09256.1"/>
    <property type="match status" value="1"/>
</dbReference>
<name>A0A4U3LAD5_9BACT</name>
<organism evidence="3 4">
    <name type="scientific">Ilyomonas limi</name>
    <dbReference type="NCBI Taxonomy" id="2575867"/>
    <lineage>
        <taxon>Bacteria</taxon>
        <taxon>Pseudomonadati</taxon>
        <taxon>Bacteroidota</taxon>
        <taxon>Chitinophagia</taxon>
        <taxon>Chitinophagales</taxon>
        <taxon>Chitinophagaceae</taxon>
        <taxon>Ilyomonas</taxon>
    </lineage>
</organism>
<feature type="region of interest" description="Disordered" evidence="1">
    <location>
        <begin position="96"/>
        <end position="135"/>
    </location>
</feature>
<dbReference type="PANTHER" id="PTHR47814">
    <property type="entry name" value="PEPTIDYL-TRNA HYDROLASE ARFB"/>
    <property type="match status" value="1"/>
</dbReference>
<sequence>MKIDITPEIIFRTARSGGKGGQNVNKVETMVEGRWPVALSQLVSEEQKVLILQKLYNKITADGALLVKSQAERTQLGNRQLVIKKMNALVQQALEKKKSRIATKPSKAAKEKRIENKKKLSQVKEGRQKIRRGDC</sequence>
<evidence type="ECO:0000259" key="2">
    <source>
        <dbReference type="Pfam" id="PF00472"/>
    </source>
</evidence>
<dbReference type="GO" id="GO:0004045">
    <property type="term" value="F:peptidyl-tRNA hydrolase activity"/>
    <property type="evidence" value="ECO:0007669"/>
    <property type="project" value="UniProtKB-EC"/>
</dbReference>